<gene>
    <name evidence="1" type="ORF">PYW08_009840</name>
</gene>
<reference evidence="1" key="1">
    <citation type="submission" date="2023-03" db="EMBL/GenBank/DDBJ databases">
        <title>Chromosome-level genomes of two armyworms, Mythimna separata and Mythimna loreyi, provide insights into the biosynthesis and reception of sex pheromones.</title>
        <authorList>
            <person name="Zhao H."/>
        </authorList>
    </citation>
    <scope>NUCLEOTIDE SEQUENCE</scope>
    <source>
        <strain evidence="1">BeijingLab</strain>
    </source>
</reference>
<comment type="caution">
    <text evidence="1">The sequence shown here is derived from an EMBL/GenBank/DDBJ whole genome shotgun (WGS) entry which is preliminary data.</text>
</comment>
<organism evidence="1 2">
    <name type="scientific">Mythimna loreyi</name>
    <dbReference type="NCBI Taxonomy" id="667449"/>
    <lineage>
        <taxon>Eukaryota</taxon>
        <taxon>Metazoa</taxon>
        <taxon>Ecdysozoa</taxon>
        <taxon>Arthropoda</taxon>
        <taxon>Hexapoda</taxon>
        <taxon>Insecta</taxon>
        <taxon>Pterygota</taxon>
        <taxon>Neoptera</taxon>
        <taxon>Endopterygota</taxon>
        <taxon>Lepidoptera</taxon>
        <taxon>Glossata</taxon>
        <taxon>Ditrysia</taxon>
        <taxon>Noctuoidea</taxon>
        <taxon>Noctuidae</taxon>
        <taxon>Noctuinae</taxon>
        <taxon>Hadenini</taxon>
        <taxon>Mythimna</taxon>
    </lineage>
</organism>
<dbReference type="Proteomes" id="UP001231649">
    <property type="component" value="Chromosome 24"/>
</dbReference>
<proteinExistence type="predicted"/>
<sequence length="258" mass="29343">MESTRNGTIVMNRTPKEENLQLVLLRSDDKTMKDVEMTQPMETVRPPVNFQLKKPDHILKQNVFGNLKRDKRSAVDIKKQLDKDISHLMKKFRTHVGTRILNKSSVSSIQDANIKKEVKKLDKSKSSPEQTSRKTTKTWMCNTEHELKAERRKDNGKGVSNVAIKTDQVAILPELPIIPPVPKEESKSVNRKHNTSDQSLSSNKKSGCKGGERRIKQLNPKDQVTKPKVKETKKAETKEKSSCYIVKSMTSPFRKPSG</sequence>
<name>A0ACC2Q770_9NEOP</name>
<dbReference type="EMBL" id="CM056800">
    <property type="protein sequence ID" value="KAJ8709836.1"/>
    <property type="molecule type" value="Genomic_DNA"/>
</dbReference>
<protein>
    <submittedName>
        <fullName evidence="1">Uncharacterized protein</fullName>
    </submittedName>
</protein>
<keyword evidence="2" id="KW-1185">Reference proteome</keyword>
<evidence type="ECO:0000313" key="1">
    <source>
        <dbReference type="EMBL" id="KAJ8709836.1"/>
    </source>
</evidence>
<accession>A0ACC2Q770</accession>
<evidence type="ECO:0000313" key="2">
    <source>
        <dbReference type="Proteomes" id="UP001231649"/>
    </source>
</evidence>